<gene>
    <name evidence="6" type="ORF">AWJ07_04720</name>
</gene>
<organism evidence="6">
    <name type="scientific">Shewanella frigidimarina</name>
    <dbReference type="NCBI Taxonomy" id="56812"/>
    <lineage>
        <taxon>Bacteria</taxon>
        <taxon>Pseudomonadati</taxon>
        <taxon>Pseudomonadota</taxon>
        <taxon>Gammaproteobacteria</taxon>
        <taxon>Alteromonadales</taxon>
        <taxon>Shewanellaceae</taxon>
        <taxon>Shewanella</taxon>
    </lineage>
</organism>
<dbReference type="Pfam" id="PF01124">
    <property type="entry name" value="MAPEG"/>
    <property type="match status" value="1"/>
</dbReference>
<evidence type="ECO:0000256" key="5">
    <source>
        <dbReference type="SAM" id="Phobius"/>
    </source>
</evidence>
<dbReference type="RefSeq" id="WP_011635885.1">
    <property type="nucleotide sequence ID" value="NZ_JBBMQR010000023.1"/>
</dbReference>
<evidence type="ECO:0000256" key="4">
    <source>
        <dbReference type="ARBA" id="ARBA00023136"/>
    </source>
</evidence>
<dbReference type="Proteomes" id="UP000055702">
    <property type="component" value="Unassembled WGS sequence"/>
</dbReference>
<dbReference type="AlphaFoldDB" id="A0A119CZU0"/>
<proteinExistence type="predicted"/>
<keyword evidence="2 5" id="KW-0812">Transmembrane</keyword>
<protein>
    <submittedName>
        <fullName evidence="6">Glutathione S-transferase</fullName>
    </submittedName>
</protein>
<feature type="transmembrane region" description="Helical" evidence="5">
    <location>
        <begin position="6"/>
        <end position="25"/>
    </location>
</feature>
<dbReference type="GO" id="GO:0016020">
    <property type="term" value="C:membrane"/>
    <property type="evidence" value="ECO:0007669"/>
    <property type="project" value="UniProtKB-SubCell"/>
</dbReference>
<dbReference type="EMBL" id="LRDC01000018">
    <property type="protein sequence ID" value="KVX01884.1"/>
    <property type="molecule type" value="Genomic_DNA"/>
</dbReference>
<name>A0A119CZU0_SHEFR</name>
<dbReference type="PANTHER" id="PTHR35814:SF1">
    <property type="entry name" value="GLUTATHIONE S-TRANSFERASE-RELATED"/>
    <property type="match status" value="1"/>
</dbReference>
<comment type="caution">
    <text evidence="6">The sequence shown here is derived from an EMBL/GenBank/DDBJ whole genome shotgun (WGS) entry which is preliminary data.</text>
</comment>
<dbReference type="Gene3D" id="1.20.120.550">
    <property type="entry name" value="Membrane associated eicosanoid/glutathione metabolism-like domain"/>
    <property type="match status" value="1"/>
</dbReference>
<dbReference type="InterPro" id="IPR001129">
    <property type="entry name" value="Membr-assoc_MAPEG"/>
</dbReference>
<keyword evidence="3 5" id="KW-1133">Transmembrane helix</keyword>
<evidence type="ECO:0000256" key="3">
    <source>
        <dbReference type="ARBA" id="ARBA00022989"/>
    </source>
</evidence>
<comment type="subcellular location">
    <subcellularLocation>
        <location evidence="1">Membrane</location>
    </subcellularLocation>
</comment>
<dbReference type="SUPFAM" id="SSF161084">
    <property type="entry name" value="MAPEG domain-like"/>
    <property type="match status" value="1"/>
</dbReference>
<evidence type="ECO:0000313" key="6">
    <source>
        <dbReference type="EMBL" id="KVX01884.1"/>
    </source>
</evidence>
<dbReference type="GO" id="GO:0016740">
    <property type="term" value="F:transferase activity"/>
    <property type="evidence" value="ECO:0007669"/>
    <property type="project" value="UniProtKB-KW"/>
</dbReference>
<dbReference type="InterPro" id="IPR023352">
    <property type="entry name" value="MAPEG-like_dom_sf"/>
</dbReference>
<accession>A0A119CZU0</accession>
<reference evidence="6 7" key="1">
    <citation type="submission" date="2016-01" db="EMBL/GenBank/DDBJ databases">
        <title>Draft genome of the antarctic isolate Shewanella frigidimarina Ag06-30.</title>
        <authorList>
            <person name="Parmeciano Di Noto G."/>
            <person name="Vazquez S."/>
            <person name="Mac Cormack W."/>
            <person name="Iriarte A."/>
            <person name="Quiroga C."/>
        </authorList>
    </citation>
    <scope>NUCLEOTIDE SEQUENCE [LARGE SCALE GENOMIC DNA]</scope>
    <source>
        <strain evidence="6 7">Ag06-30</strain>
    </source>
</reference>
<keyword evidence="4 5" id="KW-0472">Membrane</keyword>
<keyword evidence="6" id="KW-0808">Transferase</keyword>
<evidence type="ECO:0000256" key="1">
    <source>
        <dbReference type="ARBA" id="ARBA00004370"/>
    </source>
</evidence>
<evidence type="ECO:0000256" key="2">
    <source>
        <dbReference type="ARBA" id="ARBA00022692"/>
    </source>
</evidence>
<dbReference type="GeneID" id="41835762"/>
<dbReference type="OMA" id="LPWEQIF"/>
<dbReference type="PANTHER" id="PTHR35814">
    <property type="match status" value="1"/>
</dbReference>
<evidence type="ECO:0000313" key="7">
    <source>
        <dbReference type="Proteomes" id="UP000055702"/>
    </source>
</evidence>
<sequence>MTLMVSGLYAGLTALLVLALSYKVVKFRRANKIGIGDGGHQGLSIAIRAHGNLIENAPIALILLALAELNGMPVYLIHSLGTAWIVARLLHAIGLNQGQGGHHFGRFWGVLTTWIVLLVLAVANIGFFLGL</sequence>
<feature type="transmembrane region" description="Helical" evidence="5">
    <location>
        <begin position="107"/>
        <end position="129"/>
    </location>
</feature>